<keyword evidence="4" id="KW-1185">Reference proteome</keyword>
<sequence>MAKAVRFDAYGGTDVLRVIDVPVPDPAGGQVLVQVRATAINPGEAKIREGLLHAQWPATFPSGEGSDLAGIVTGTGPGVEGWTAGDEVIGFTDNRASHAQYVLVEAADLTPKPAGVPWEVAGSLAVAGCTAYAAVRAVSLTPGDTVAVSGGAGGVGSVAVQLARRAGAEVIGIAGPTHHAWLAAHGVKPMAYGEGLADRLREAGIDAFIDTHGDGYVQLAIDLGVPPDRVNTIADFPAVRTYGVKADGSSVKSAAILAELAAMVAAGDLEVPIAATYALDDVRAAFERLEQGHTRGKIVLLP</sequence>
<evidence type="ECO:0000313" key="3">
    <source>
        <dbReference type="EMBL" id="GAA3594895.1"/>
    </source>
</evidence>
<dbReference type="InterPro" id="IPR020843">
    <property type="entry name" value="ER"/>
</dbReference>
<dbReference type="InterPro" id="IPR051603">
    <property type="entry name" value="Zinc-ADH_QOR/CCCR"/>
</dbReference>
<dbReference type="RefSeq" id="WP_345572370.1">
    <property type="nucleotide sequence ID" value="NZ_BAABDQ010000029.1"/>
</dbReference>
<dbReference type="PANTHER" id="PTHR44154:SF1">
    <property type="entry name" value="QUINONE OXIDOREDUCTASE"/>
    <property type="match status" value="1"/>
</dbReference>
<dbReference type="SUPFAM" id="SSF50129">
    <property type="entry name" value="GroES-like"/>
    <property type="match status" value="1"/>
</dbReference>
<dbReference type="InterPro" id="IPR013154">
    <property type="entry name" value="ADH-like_N"/>
</dbReference>
<dbReference type="EMBL" id="BAABDQ010000029">
    <property type="protein sequence ID" value="GAA3594895.1"/>
    <property type="molecule type" value="Genomic_DNA"/>
</dbReference>
<dbReference type="Pfam" id="PF08240">
    <property type="entry name" value="ADH_N"/>
    <property type="match status" value="1"/>
</dbReference>
<dbReference type="SUPFAM" id="SSF51735">
    <property type="entry name" value="NAD(P)-binding Rossmann-fold domains"/>
    <property type="match status" value="1"/>
</dbReference>
<dbReference type="Pfam" id="PF13602">
    <property type="entry name" value="ADH_zinc_N_2"/>
    <property type="match status" value="1"/>
</dbReference>
<protein>
    <submittedName>
        <fullName evidence="3">NADP-dependent oxidoreductase</fullName>
    </submittedName>
</protein>
<dbReference type="PANTHER" id="PTHR44154">
    <property type="entry name" value="QUINONE OXIDOREDUCTASE"/>
    <property type="match status" value="1"/>
</dbReference>
<organism evidence="3 4">
    <name type="scientific">Nonomuraea rosea</name>
    <dbReference type="NCBI Taxonomy" id="638574"/>
    <lineage>
        <taxon>Bacteria</taxon>
        <taxon>Bacillati</taxon>
        <taxon>Actinomycetota</taxon>
        <taxon>Actinomycetes</taxon>
        <taxon>Streptosporangiales</taxon>
        <taxon>Streptosporangiaceae</taxon>
        <taxon>Nonomuraea</taxon>
    </lineage>
</organism>
<reference evidence="4" key="1">
    <citation type="journal article" date="2019" name="Int. J. Syst. Evol. Microbiol.">
        <title>The Global Catalogue of Microorganisms (GCM) 10K type strain sequencing project: providing services to taxonomists for standard genome sequencing and annotation.</title>
        <authorList>
            <consortium name="The Broad Institute Genomics Platform"/>
            <consortium name="The Broad Institute Genome Sequencing Center for Infectious Disease"/>
            <person name="Wu L."/>
            <person name="Ma J."/>
        </authorList>
    </citation>
    <scope>NUCLEOTIDE SEQUENCE [LARGE SCALE GENOMIC DNA]</scope>
    <source>
        <strain evidence="4">JCM 17326</strain>
    </source>
</reference>
<evidence type="ECO:0000259" key="2">
    <source>
        <dbReference type="SMART" id="SM00829"/>
    </source>
</evidence>
<dbReference type="InterPro" id="IPR011032">
    <property type="entry name" value="GroES-like_sf"/>
</dbReference>
<comment type="caution">
    <text evidence="3">The sequence shown here is derived from an EMBL/GenBank/DDBJ whole genome shotgun (WGS) entry which is preliminary data.</text>
</comment>
<feature type="domain" description="Enoyl reductase (ER)" evidence="2">
    <location>
        <begin position="11"/>
        <end position="300"/>
    </location>
</feature>
<dbReference type="Gene3D" id="3.40.50.720">
    <property type="entry name" value="NAD(P)-binding Rossmann-like Domain"/>
    <property type="match status" value="1"/>
</dbReference>
<proteinExistence type="predicted"/>
<dbReference type="InterPro" id="IPR036291">
    <property type="entry name" value="NAD(P)-bd_dom_sf"/>
</dbReference>
<accession>A0ABP6Z1V7</accession>
<evidence type="ECO:0000256" key="1">
    <source>
        <dbReference type="ARBA" id="ARBA00022857"/>
    </source>
</evidence>
<keyword evidence="1" id="KW-0521">NADP</keyword>
<dbReference type="CDD" id="cd05289">
    <property type="entry name" value="MDR_like_2"/>
    <property type="match status" value="1"/>
</dbReference>
<name>A0ABP6Z1V7_9ACTN</name>
<dbReference type="Gene3D" id="3.90.180.10">
    <property type="entry name" value="Medium-chain alcohol dehydrogenases, catalytic domain"/>
    <property type="match status" value="1"/>
</dbReference>
<evidence type="ECO:0000313" key="4">
    <source>
        <dbReference type="Proteomes" id="UP001500630"/>
    </source>
</evidence>
<dbReference type="SMART" id="SM00829">
    <property type="entry name" value="PKS_ER"/>
    <property type="match status" value="1"/>
</dbReference>
<gene>
    <name evidence="3" type="ORF">GCM10022419_092700</name>
</gene>
<dbReference type="Proteomes" id="UP001500630">
    <property type="component" value="Unassembled WGS sequence"/>
</dbReference>